<proteinExistence type="predicted"/>
<sequence length="72" mass="8021">MTSSVMASLTMSQVVLSALIILLLLCKSFGCVIRRATSRVFATELMRLITVPEGCSLRLMLLDSLTAKRRFR</sequence>
<protein>
    <submittedName>
        <fullName evidence="1">Uncharacterized protein</fullName>
    </submittedName>
</protein>
<evidence type="ECO:0000313" key="1">
    <source>
        <dbReference type="EMBL" id="CDW49968.1"/>
    </source>
</evidence>
<accession>A0A0K2VHL6</accession>
<name>A0A0K2VHL6_LEPSM</name>
<reference evidence="1" key="1">
    <citation type="submission" date="2014-05" db="EMBL/GenBank/DDBJ databases">
        <authorList>
            <person name="Chronopoulou M."/>
        </authorList>
    </citation>
    <scope>NUCLEOTIDE SEQUENCE</scope>
    <source>
        <tissue evidence="1">Whole organism</tissue>
    </source>
</reference>
<organism evidence="1">
    <name type="scientific">Lepeophtheirus salmonis</name>
    <name type="common">Salmon louse</name>
    <name type="synonym">Caligus salmonis</name>
    <dbReference type="NCBI Taxonomy" id="72036"/>
    <lineage>
        <taxon>Eukaryota</taxon>
        <taxon>Metazoa</taxon>
        <taxon>Ecdysozoa</taxon>
        <taxon>Arthropoda</taxon>
        <taxon>Crustacea</taxon>
        <taxon>Multicrustacea</taxon>
        <taxon>Hexanauplia</taxon>
        <taxon>Copepoda</taxon>
        <taxon>Siphonostomatoida</taxon>
        <taxon>Caligidae</taxon>
        <taxon>Lepeophtheirus</taxon>
    </lineage>
</organism>
<dbReference type="AlphaFoldDB" id="A0A0K2VHL6"/>
<dbReference type="EMBL" id="HACA01032607">
    <property type="protein sequence ID" value="CDW49968.1"/>
    <property type="molecule type" value="Transcribed_RNA"/>
</dbReference>